<dbReference type="AlphaFoldDB" id="B6EHC4"/>
<keyword evidence="1" id="KW-0328">Glycosyltransferase</keyword>
<accession>B6EHC4</accession>
<dbReference type="Pfam" id="PF07922">
    <property type="entry name" value="Glyco_transf_52"/>
    <property type="match status" value="1"/>
</dbReference>
<dbReference type="KEGG" id="vsa:VSAL_I3016"/>
<keyword evidence="2" id="KW-1185">Reference proteome</keyword>
<dbReference type="GO" id="GO:0016757">
    <property type="term" value="F:glycosyltransferase activity"/>
    <property type="evidence" value="ECO:0007669"/>
    <property type="project" value="UniProtKB-KW"/>
</dbReference>
<organism evidence="1 2">
    <name type="scientific">Aliivibrio salmonicida (strain LFI1238)</name>
    <name type="common">Vibrio salmonicida (strain LFI1238)</name>
    <dbReference type="NCBI Taxonomy" id="316275"/>
    <lineage>
        <taxon>Bacteria</taxon>
        <taxon>Pseudomonadati</taxon>
        <taxon>Pseudomonadota</taxon>
        <taxon>Gammaproteobacteria</taxon>
        <taxon>Vibrionales</taxon>
        <taxon>Vibrionaceae</taxon>
        <taxon>Aliivibrio</taxon>
    </lineage>
</organism>
<name>B6EHC4_ALISL</name>
<keyword evidence="1" id="KW-0808">Transferase</keyword>
<sequence length="321" mass="37002">MSLIKSKQISNSVYSKVLMVESLYSIALYTHINKSLTDTLVIMGDNISFQEVLAEIPNYIIYHKNVSRISKLELIMLSNGLFPRRFKYLKPFFDTATEYYGHDHLFLSPLFYARKLNLIEDGIKNYQPPVKRNIFKRCVLSLLRVPVSNMGYCDYVSKIYLTGLSDTPLDIISKVSLVNRNDFISNLDVMLNSVFKIKTIMVKNVTLLITQPLSEDGVLTEKEKIDIYSRIISKFENVIIKPHPRELTNYQVNFPKCSVLNNYNLVESVMYDNKLKNVVTLFSTAIYDFEEQTDANVIYYGTAVHDNLIRAFGYIEGNSKI</sequence>
<dbReference type="InterPro" id="IPR012477">
    <property type="entry name" value="Glyco_transf_52"/>
</dbReference>
<dbReference type="Gene3D" id="3.40.50.11110">
    <property type="entry name" value="Sialyltransferase, C-terminal GT-B Rossman nucleotide-binding domain"/>
    <property type="match status" value="1"/>
</dbReference>
<dbReference type="EMBL" id="FM178379">
    <property type="protein sequence ID" value="CAQ80700.1"/>
    <property type="molecule type" value="Genomic_DNA"/>
</dbReference>
<dbReference type="eggNOG" id="ENOG5032UC7">
    <property type="taxonomic scope" value="Bacteria"/>
</dbReference>
<gene>
    <name evidence="1" type="ordered locus">VSAL_I3016</name>
</gene>
<protein>
    <submittedName>
        <fullName evidence="1">Lipooligosaccharide sialyltransferase</fullName>
    </submittedName>
</protein>
<dbReference type="Proteomes" id="UP000001730">
    <property type="component" value="Chromosome 1"/>
</dbReference>
<proteinExistence type="predicted"/>
<dbReference type="HOGENOM" id="CLU_071525_1_0_6"/>
<evidence type="ECO:0000313" key="1">
    <source>
        <dbReference type="EMBL" id="CAQ80700.1"/>
    </source>
</evidence>
<evidence type="ECO:0000313" key="2">
    <source>
        <dbReference type="Proteomes" id="UP000001730"/>
    </source>
</evidence>
<reference evidence="1 2" key="1">
    <citation type="journal article" date="2008" name="BMC Genomics">
        <title>The genome sequence of the fish pathogen Aliivibrio salmonicida strain LFI1238 shows extensive evidence of gene decay.</title>
        <authorList>
            <person name="Hjerde E."/>
            <person name="Lorentzen M.S."/>
            <person name="Holden M.T."/>
            <person name="Seeger K."/>
            <person name="Paulsen S."/>
            <person name="Bason N."/>
            <person name="Churcher C."/>
            <person name="Harris D."/>
            <person name="Norbertczak H."/>
            <person name="Quail M.A."/>
            <person name="Sanders S."/>
            <person name="Thurston S."/>
            <person name="Parkhill J."/>
            <person name="Willassen N.P."/>
            <person name="Thomson N.R."/>
        </authorList>
    </citation>
    <scope>NUCLEOTIDE SEQUENCE [LARGE SCALE GENOMIC DNA]</scope>
    <source>
        <strain evidence="1 2">LFI1238</strain>
    </source>
</reference>